<protein>
    <submittedName>
        <fullName evidence="2">Uncharacterized protein</fullName>
    </submittedName>
</protein>
<dbReference type="Proteomes" id="UP000577419">
    <property type="component" value="Unassembled WGS sequence"/>
</dbReference>
<evidence type="ECO:0000313" key="4">
    <source>
        <dbReference type="Proteomes" id="UP000577419"/>
    </source>
</evidence>
<evidence type="ECO:0000256" key="1">
    <source>
        <dbReference type="SAM" id="Phobius"/>
    </source>
</evidence>
<dbReference type="Proteomes" id="UP000683213">
    <property type="component" value="Unassembled WGS sequence"/>
</dbReference>
<keyword evidence="1" id="KW-0472">Membrane</keyword>
<comment type="caution">
    <text evidence="2">The sequence shown here is derived from an EMBL/GenBank/DDBJ whole genome shotgun (WGS) entry which is preliminary data.</text>
</comment>
<dbReference type="EMBL" id="JAGVWF010000014">
    <property type="protein sequence ID" value="MBS3058999.1"/>
    <property type="molecule type" value="Genomic_DNA"/>
</dbReference>
<feature type="transmembrane region" description="Helical" evidence="1">
    <location>
        <begin position="7"/>
        <end position="28"/>
    </location>
</feature>
<keyword evidence="1" id="KW-0812">Transmembrane</keyword>
<reference evidence="3" key="3">
    <citation type="submission" date="2021-05" db="EMBL/GenBank/DDBJ databases">
        <title>Protein family content uncovers lineage relationships and bacterial pathway maintenance mechanisms in DPANN archaea.</title>
        <authorList>
            <person name="Castelle C.J."/>
            <person name="Meheust R."/>
            <person name="Jaffe A.L."/>
            <person name="Seitz K."/>
            <person name="Gong X."/>
            <person name="Baker B.J."/>
            <person name="Banfield J.F."/>
        </authorList>
    </citation>
    <scope>NUCLEOTIDE SEQUENCE</scope>
    <source>
        <strain evidence="3">RIFCSPHIGHO2_01_FULL_GW2011_AR10_43_9</strain>
    </source>
</reference>
<organism evidence="2 4">
    <name type="scientific">Candidatus Iainarchaeum sp</name>
    <dbReference type="NCBI Taxonomy" id="3101447"/>
    <lineage>
        <taxon>Archaea</taxon>
        <taxon>Candidatus Iainarchaeota</taxon>
        <taxon>Candidatus Iainarchaeia</taxon>
        <taxon>Candidatus Iainarchaeales</taxon>
        <taxon>Candidatus Iainarchaeaceae</taxon>
        <taxon>Candidatus Iainarchaeum</taxon>
    </lineage>
</organism>
<keyword evidence="1" id="KW-1133">Transmembrane helix</keyword>
<feature type="transmembrane region" description="Helical" evidence="1">
    <location>
        <begin position="40"/>
        <end position="61"/>
    </location>
</feature>
<evidence type="ECO:0000313" key="2">
    <source>
        <dbReference type="EMBL" id="HIH08020.1"/>
    </source>
</evidence>
<reference evidence="3" key="2">
    <citation type="submission" date="2021-03" db="EMBL/GenBank/DDBJ databases">
        <authorList>
            <person name="Jaffe A."/>
        </authorList>
    </citation>
    <scope>NUCLEOTIDE SEQUENCE</scope>
    <source>
        <strain evidence="3">RIFCSPHIGHO2_01_FULL_GW2011_AR10_43_9</strain>
    </source>
</reference>
<proteinExistence type="predicted"/>
<gene>
    <name evidence="2" type="ORF">HA237_01475</name>
    <name evidence="3" type="ORF">J4224_01080</name>
</gene>
<reference evidence="2" key="1">
    <citation type="journal article" date="2020" name="bioRxiv">
        <title>A rank-normalized archaeal taxonomy based on genome phylogeny resolves widespread incomplete and uneven classifications.</title>
        <authorList>
            <person name="Rinke C."/>
            <person name="Chuvochina M."/>
            <person name="Mussig A.J."/>
            <person name="Chaumeil P.-A."/>
            <person name="Waite D.W."/>
            <person name="Whitman W.B."/>
            <person name="Parks D.H."/>
            <person name="Hugenholtz P."/>
        </authorList>
    </citation>
    <scope>NUCLEOTIDE SEQUENCE</scope>
    <source>
        <strain evidence="2">UBA10011</strain>
    </source>
</reference>
<accession>A0A7J4IT67</accession>
<dbReference type="EMBL" id="DUFG01000011">
    <property type="protein sequence ID" value="HIH08020.1"/>
    <property type="molecule type" value="Genomic_DNA"/>
</dbReference>
<evidence type="ECO:0000313" key="3">
    <source>
        <dbReference type="EMBL" id="MBS3058999.1"/>
    </source>
</evidence>
<name>A0A7J4IT67_9ARCH</name>
<dbReference type="AlphaFoldDB" id="A0A7J4IT67"/>
<sequence>MNSGGQIQQFLLIGVVGIIGAIIIFAIAQEGAKLIPSAGGYLWGIAIAFAVAVGVALKSFFK</sequence>